<evidence type="ECO:0000313" key="2">
    <source>
        <dbReference type="EMBL" id="WAO26025.1"/>
    </source>
</evidence>
<dbReference type="AlphaFoldDB" id="A0A9E9EP37"/>
<keyword evidence="1" id="KW-0472">Membrane</keyword>
<dbReference type="RefSeq" id="YP_010608778.1">
    <property type="nucleotide sequence ID" value="NC_069953.1"/>
</dbReference>
<gene>
    <name evidence="2" type="primary">atp8</name>
</gene>
<geneLocation type="mitochondrion" evidence="2"/>
<dbReference type="EMBL" id="ON533899">
    <property type="protein sequence ID" value="WAO26025.1"/>
    <property type="molecule type" value="Genomic_DNA"/>
</dbReference>
<accession>A0A9E9EP37</accession>
<feature type="transmembrane region" description="Helical" evidence="1">
    <location>
        <begin position="12"/>
        <end position="31"/>
    </location>
</feature>
<keyword evidence="2" id="KW-0496">Mitochondrion</keyword>
<name>A0A9E9EP37_9EUPU</name>
<evidence type="ECO:0000256" key="1">
    <source>
        <dbReference type="SAM" id="Phobius"/>
    </source>
</evidence>
<organism evidence="2">
    <name type="scientific">Succinea erythrophana</name>
    <dbReference type="NCBI Taxonomy" id="3003847"/>
    <lineage>
        <taxon>Eukaryota</taxon>
        <taxon>Metazoa</taxon>
        <taxon>Spiralia</taxon>
        <taxon>Lophotrochozoa</taxon>
        <taxon>Mollusca</taxon>
        <taxon>Gastropoda</taxon>
        <taxon>Heterobranchia</taxon>
        <taxon>Euthyneura</taxon>
        <taxon>Panpulmonata</taxon>
        <taxon>Eupulmonata</taxon>
        <taxon>Stylommatophora</taxon>
        <taxon>Helicina</taxon>
        <taxon>Succineoidea</taxon>
        <taxon>Succineidae</taxon>
        <taxon>Succinea</taxon>
    </lineage>
</organism>
<protein>
    <submittedName>
        <fullName evidence="2">ATP synthase F0 subunit 8</fullName>
    </submittedName>
</protein>
<keyword evidence="1" id="KW-1133">Transmembrane helix</keyword>
<proteinExistence type="predicted"/>
<reference evidence="2" key="1">
    <citation type="submission" date="2022-05" db="EMBL/GenBank/DDBJ databases">
        <title>Complete mitochondrial genome of Succinea erythrophana.</title>
        <authorList>
            <person name="Ma R."/>
            <person name="Zhang W.-H."/>
        </authorList>
    </citation>
    <scope>NUCLEOTIDE SEQUENCE</scope>
</reference>
<keyword evidence="1" id="KW-0812">Transmembrane</keyword>
<sequence>MPQLSPMSILLIYFFVTIVILMNIFLQSYFLNSKSWKF</sequence>
<dbReference type="GeneID" id="77649601"/>